<dbReference type="Proteomes" id="UP001283361">
    <property type="component" value="Unassembled WGS sequence"/>
</dbReference>
<accession>A0AAE1DMP4</accession>
<organism evidence="1 2">
    <name type="scientific">Elysia crispata</name>
    <name type="common">lettuce slug</name>
    <dbReference type="NCBI Taxonomy" id="231223"/>
    <lineage>
        <taxon>Eukaryota</taxon>
        <taxon>Metazoa</taxon>
        <taxon>Spiralia</taxon>
        <taxon>Lophotrochozoa</taxon>
        <taxon>Mollusca</taxon>
        <taxon>Gastropoda</taxon>
        <taxon>Heterobranchia</taxon>
        <taxon>Euthyneura</taxon>
        <taxon>Panpulmonata</taxon>
        <taxon>Sacoglossa</taxon>
        <taxon>Placobranchoidea</taxon>
        <taxon>Plakobranchidae</taxon>
        <taxon>Elysia</taxon>
    </lineage>
</organism>
<sequence>MVAVAYNKTKYVTQWMTSEVDLLQDCGDQLYTKTSALHNLTFLMPTDISVPISICEIEFKVNIVKSISGVFSLDLPSNDNFFTAHFNAHEAAILTFGQVFSSSAAGVLKEHDGIYVFDSHSRDENGLCVRDGYACGTKHNAIEDVIQFTMQMSQSIKRMSI</sequence>
<comment type="caution">
    <text evidence="1">The sequence shown here is derived from an EMBL/GenBank/DDBJ whole genome shotgun (WGS) entry which is preliminary data.</text>
</comment>
<gene>
    <name evidence="1" type="ORF">RRG08_039839</name>
</gene>
<evidence type="ECO:0000313" key="1">
    <source>
        <dbReference type="EMBL" id="KAK3776249.1"/>
    </source>
</evidence>
<dbReference type="Gene3D" id="3.90.70.120">
    <property type="match status" value="1"/>
</dbReference>
<reference evidence="1" key="1">
    <citation type="journal article" date="2023" name="G3 (Bethesda)">
        <title>A reference genome for the long-term kleptoplast-retaining sea slug Elysia crispata morphotype clarki.</title>
        <authorList>
            <person name="Eastman K.E."/>
            <person name="Pendleton A.L."/>
            <person name="Shaikh M.A."/>
            <person name="Suttiyut T."/>
            <person name="Ogas R."/>
            <person name="Tomko P."/>
            <person name="Gavelis G."/>
            <person name="Widhalm J.R."/>
            <person name="Wisecaver J.H."/>
        </authorList>
    </citation>
    <scope>NUCLEOTIDE SEQUENCE</scope>
    <source>
        <strain evidence="1">ECLA1</strain>
    </source>
</reference>
<proteinExistence type="predicted"/>
<name>A0AAE1DMP4_9GAST</name>
<dbReference type="AlphaFoldDB" id="A0AAE1DMP4"/>
<evidence type="ECO:0000313" key="2">
    <source>
        <dbReference type="Proteomes" id="UP001283361"/>
    </source>
</evidence>
<dbReference type="EMBL" id="JAWDGP010003233">
    <property type="protein sequence ID" value="KAK3776249.1"/>
    <property type="molecule type" value="Genomic_DNA"/>
</dbReference>
<keyword evidence="2" id="KW-1185">Reference proteome</keyword>
<protein>
    <submittedName>
        <fullName evidence="1">Uncharacterized protein</fullName>
    </submittedName>
</protein>